<sequence>MTNEAVLKVESHLPVNFTCSTLVTIEKGAIVKMTSPMTAVLSATANQIVAGIVQSEKLAADTTQNSVAVFRGGIFRVTVSGSVSAGDPVTTGATANYVLKATINDENILGIMLEDGTEGQTKLMELRPTTMQLA</sequence>
<proteinExistence type="predicted"/>
<dbReference type="EMBL" id="LAZR01021024">
    <property type="protein sequence ID" value="KKL86746.1"/>
    <property type="molecule type" value="Genomic_DNA"/>
</dbReference>
<organism evidence="1">
    <name type="scientific">marine sediment metagenome</name>
    <dbReference type="NCBI Taxonomy" id="412755"/>
    <lineage>
        <taxon>unclassified sequences</taxon>
        <taxon>metagenomes</taxon>
        <taxon>ecological metagenomes</taxon>
    </lineage>
</organism>
<protein>
    <submittedName>
        <fullName evidence="1">Uncharacterized protein</fullName>
    </submittedName>
</protein>
<dbReference type="AlphaFoldDB" id="A0A0F9G8Q5"/>
<evidence type="ECO:0000313" key="1">
    <source>
        <dbReference type="EMBL" id="KKL86746.1"/>
    </source>
</evidence>
<reference evidence="1" key="1">
    <citation type="journal article" date="2015" name="Nature">
        <title>Complex archaea that bridge the gap between prokaryotes and eukaryotes.</title>
        <authorList>
            <person name="Spang A."/>
            <person name="Saw J.H."/>
            <person name="Jorgensen S.L."/>
            <person name="Zaremba-Niedzwiedzka K."/>
            <person name="Martijn J."/>
            <person name="Lind A.E."/>
            <person name="van Eijk R."/>
            <person name="Schleper C."/>
            <person name="Guy L."/>
            <person name="Ettema T.J."/>
        </authorList>
    </citation>
    <scope>NUCLEOTIDE SEQUENCE</scope>
</reference>
<gene>
    <name evidence="1" type="ORF">LCGC14_1941690</name>
</gene>
<accession>A0A0F9G8Q5</accession>
<name>A0A0F9G8Q5_9ZZZZ</name>
<comment type="caution">
    <text evidence="1">The sequence shown here is derived from an EMBL/GenBank/DDBJ whole genome shotgun (WGS) entry which is preliminary data.</text>
</comment>